<evidence type="ECO:0000256" key="1">
    <source>
        <dbReference type="SAM" id="Phobius"/>
    </source>
</evidence>
<keyword evidence="1" id="KW-0472">Membrane</keyword>
<evidence type="ECO:0000313" key="2">
    <source>
        <dbReference type="EMBL" id="MXO59401.1"/>
    </source>
</evidence>
<dbReference type="EMBL" id="WTYM01000033">
    <property type="protein sequence ID" value="MXO59401.1"/>
    <property type="molecule type" value="Genomic_DNA"/>
</dbReference>
<accession>A0A6I4STU7</accession>
<proteinExistence type="predicted"/>
<dbReference type="OrthoDB" id="7629933at2"/>
<gene>
    <name evidence="2" type="ORF">GRI89_07590</name>
</gene>
<name>A0A6I4STU7_9SPHN</name>
<feature type="transmembrane region" description="Helical" evidence="1">
    <location>
        <begin position="75"/>
        <end position="92"/>
    </location>
</feature>
<keyword evidence="1" id="KW-1133">Transmembrane helix</keyword>
<sequence length="124" mass="13895">MSDIDDKIRAGLDADDRAFLASLDDQRGLFRQIGDSLGGPLGGWAKMVFAMTFALSVVMFYSVWQLLTATEPRDLALWGTATVVLVMSIGFLKDWLFSRMNMFSVLREVKRLQVQVAMLAAERD</sequence>
<organism evidence="2 3">
    <name type="scientific">Croceibacterium salegens</name>
    <dbReference type="NCBI Taxonomy" id="1737568"/>
    <lineage>
        <taxon>Bacteria</taxon>
        <taxon>Pseudomonadati</taxon>
        <taxon>Pseudomonadota</taxon>
        <taxon>Alphaproteobacteria</taxon>
        <taxon>Sphingomonadales</taxon>
        <taxon>Erythrobacteraceae</taxon>
        <taxon>Croceibacterium</taxon>
    </lineage>
</organism>
<protein>
    <submittedName>
        <fullName evidence="2">Uncharacterized protein</fullName>
    </submittedName>
</protein>
<dbReference type="AlphaFoldDB" id="A0A6I4STU7"/>
<comment type="caution">
    <text evidence="2">The sequence shown here is derived from an EMBL/GenBank/DDBJ whole genome shotgun (WGS) entry which is preliminary data.</text>
</comment>
<dbReference type="RefSeq" id="WP_159793739.1">
    <property type="nucleotide sequence ID" value="NZ_WTYM01000033.1"/>
</dbReference>
<dbReference type="Proteomes" id="UP000433652">
    <property type="component" value="Unassembled WGS sequence"/>
</dbReference>
<dbReference type="InterPro" id="IPR046659">
    <property type="entry name" value="DUF6768"/>
</dbReference>
<feature type="transmembrane region" description="Helical" evidence="1">
    <location>
        <begin position="41"/>
        <end position="63"/>
    </location>
</feature>
<evidence type="ECO:0000313" key="3">
    <source>
        <dbReference type="Proteomes" id="UP000433652"/>
    </source>
</evidence>
<keyword evidence="1" id="KW-0812">Transmembrane</keyword>
<dbReference type="Pfam" id="PF20556">
    <property type="entry name" value="DUF6768"/>
    <property type="match status" value="1"/>
</dbReference>
<reference evidence="2 3" key="1">
    <citation type="submission" date="2019-12" db="EMBL/GenBank/DDBJ databases">
        <title>Genomic-based taxomic classification of the family Erythrobacteraceae.</title>
        <authorList>
            <person name="Xu L."/>
        </authorList>
    </citation>
    <scope>NUCLEOTIDE SEQUENCE [LARGE SCALE GENOMIC DNA]</scope>
    <source>
        <strain evidence="2 3">MCCC 1K01500</strain>
    </source>
</reference>
<keyword evidence="3" id="KW-1185">Reference proteome</keyword>